<dbReference type="FunFam" id="3.30.1370.10:FF:000002">
    <property type="entry name" value="poly(RC)-binding protein 2 isoform X1"/>
    <property type="match status" value="1"/>
</dbReference>
<dbReference type="InterPro" id="IPR004087">
    <property type="entry name" value="KH_dom"/>
</dbReference>
<reference evidence="4" key="2">
    <citation type="submission" date="2025-09" db="UniProtKB">
        <authorList>
            <consortium name="Ensembl"/>
        </authorList>
    </citation>
    <scope>IDENTIFICATION</scope>
</reference>
<dbReference type="AlphaFoldDB" id="A0A8B9VBW5"/>
<dbReference type="Gene3D" id="3.30.1370.10">
    <property type="entry name" value="K Homology domain, type 1"/>
    <property type="match status" value="2"/>
</dbReference>
<dbReference type="PROSITE" id="PS50084">
    <property type="entry name" value="KH_TYPE_1"/>
    <property type="match status" value="2"/>
</dbReference>
<keyword evidence="2" id="KW-0694">RNA-binding</keyword>
<protein>
    <recommendedName>
        <fullName evidence="3">K Homology domain-containing protein</fullName>
    </recommendedName>
</protein>
<dbReference type="Proteomes" id="UP000694549">
    <property type="component" value="Unplaced"/>
</dbReference>
<keyword evidence="1" id="KW-0677">Repeat</keyword>
<organism evidence="4 5">
    <name type="scientific">Anas zonorhyncha</name>
    <name type="common">Eastern spot-billed duck</name>
    <dbReference type="NCBI Taxonomy" id="75864"/>
    <lineage>
        <taxon>Eukaryota</taxon>
        <taxon>Metazoa</taxon>
        <taxon>Chordata</taxon>
        <taxon>Craniata</taxon>
        <taxon>Vertebrata</taxon>
        <taxon>Euteleostomi</taxon>
        <taxon>Archelosauria</taxon>
        <taxon>Archosauria</taxon>
        <taxon>Dinosauria</taxon>
        <taxon>Saurischia</taxon>
        <taxon>Theropoda</taxon>
        <taxon>Coelurosauria</taxon>
        <taxon>Aves</taxon>
        <taxon>Neognathae</taxon>
        <taxon>Galloanserae</taxon>
        <taxon>Anseriformes</taxon>
        <taxon>Anatidae</taxon>
        <taxon>Anatinae</taxon>
        <taxon>Anas</taxon>
    </lineage>
</organism>
<dbReference type="InterPro" id="IPR004088">
    <property type="entry name" value="KH_dom_type_1"/>
</dbReference>
<name>A0A8B9VBW5_9AVES</name>
<keyword evidence="5" id="KW-1185">Reference proteome</keyword>
<dbReference type="SUPFAM" id="SSF54791">
    <property type="entry name" value="Eukaryotic type KH-domain (KH-domain type I)"/>
    <property type="match status" value="2"/>
</dbReference>
<accession>A0A8B9VBW5</accession>
<evidence type="ECO:0000313" key="4">
    <source>
        <dbReference type="Ensembl" id="ENSAZOP00000020133.1"/>
    </source>
</evidence>
<evidence type="ECO:0000259" key="3">
    <source>
        <dbReference type="SMART" id="SM00322"/>
    </source>
</evidence>
<dbReference type="InterPro" id="IPR036612">
    <property type="entry name" value="KH_dom_type_1_sf"/>
</dbReference>
<dbReference type="GO" id="GO:0003723">
    <property type="term" value="F:RNA binding"/>
    <property type="evidence" value="ECO:0007669"/>
    <property type="project" value="UniProtKB-UniRule"/>
</dbReference>
<dbReference type="Pfam" id="PF00013">
    <property type="entry name" value="KH_1"/>
    <property type="match status" value="2"/>
</dbReference>
<proteinExistence type="predicted"/>
<sequence>MNTKDGKVTEGGLNVTLTIRLLMHGKKGETVKKMREESGARINISEGSCPERIVTITGPTDAIFKAFSMIALKFEEDINASMTNSTVTSKPPVTLRLVVPASQCGSLIGKGGSKIKEIRESTGAQVQVAGDMLPNSTERAVTISGTPDAIIQCVKQICVVMLESPPKGATIPYRPKPASAPIIFAGGQAFTIQGQYAIPHPDLTKLHQLAMQHPPFTPLGQTTPGFPGTNYCMLKQEFCVGPEVLKASLIITSGTRASHPIRNALLHYRLQWKYVSLKDCEIWPIFIKAHDLMLIFYSREGRENSSQLTVQ</sequence>
<feature type="domain" description="K Homology" evidence="3">
    <location>
        <begin position="91"/>
        <end position="162"/>
    </location>
</feature>
<evidence type="ECO:0000313" key="5">
    <source>
        <dbReference type="Proteomes" id="UP000694549"/>
    </source>
</evidence>
<dbReference type="Ensembl" id="ENSAZOT00000021628.1">
    <property type="protein sequence ID" value="ENSAZOP00000020133.1"/>
    <property type="gene ID" value="ENSAZOG00000012953.1"/>
</dbReference>
<evidence type="ECO:0000256" key="1">
    <source>
        <dbReference type="ARBA" id="ARBA00022737"/>
    </source>
</evidence>
<dbReference type="CDD" id="cd22519">
    <property type="entry name" value="KH-I_PCBP3_rpt2"/>
    <property type="match status" value="1"/>
</dbReference>
<dbReference type="PANTHER" id="PTHR10288">
    <property type="entry name" value="KH DOMAIN CONTAINING RNA BINDING PROTEIN"/>
    <property type="match status" value="1"/>
</dbReference>
<feature type="domain" description="K Homology" evidence="3">
    <location>
        <begin position="15"/>
        <end position="75"/>
    </location>
</feature>
<evidence type="ECO:0000256" key="2">
    <source>
        <dbReference type="PROSITE-ProRule" id="PRU00117"/>
    </source>
</evidence>
<reference evidence="4" key="1">
    <citation type="submission" date="2025-08" db="UniProtKB">
        <authorList>
            <consortium name="Ensembl"/>
        </authorList>
    </citation>
    <scope>IDENTIFICATION</scope>
</reference>
<dbReference type="SMART" id="SM00322">
    <property type="entry name" value="KH"/>
    <property type="match status" value="2"/>
</dbReference>